<dbReference type="InterPro" id="IPR012340">
    <property type="entry name" value="NA-bd_OB-fold"/>
</dbReference>
<feature type="region of interest" description="Disordered" evidence="4">
    <location>
        <begin position="119"/>
        <end position="150"/>
    </location>
</feature>
<dbReference type="Gene3D" id="2.40.50.140">
    <property type="entry name" value="Nucleic acid-binding proteins"/>
    <property type="match status" value="1"/>
</dbReference>
<sequence length="150" mass="16995">MSEKITLRGFVATDVTERTTNTNTSIATFRVGCSDRRFNQESKEWETTYTNWYTINCFRNLANHVAYSIRKGQPVIITGRLKQKSWQTKDGDPRTTWEVDAEAVGHDLVFGSTSFERTTYQGNQGQTEPQLAPVGGGETEEEWGVFEGSR</sequence>
<keyword evidence="6" id="KW-1185">Reference proteome</keyword>
<dbReference type="Pfam" id="PF00436">
    <property type="entry name" value="SSB"/>
    <property type="match status" value="1"/>
</dbReference>
<reference evidence="5 6" key="1">
    <citation type="submission" date="2024-09" db="EMBL/GenBank/DDBJ databases">
        <authorList>
            <person name="Sun Q."/>
            <person name="Mori K."/>
        </authorList>
    </citation>
    <scope>NUCLEOTIDE SEQUENCE [LARGE SCALE GENOMIC DNA]</scope>
    <source>
        <strain evidence="5 6">NCAIM B.02604</strain>
    </source>
</reference>
<evidence type="ECO:0000256" key="2">
    <source>
        <dbReference type="PIRNR" id="PIRNR002070"/>
    </source>
</evidence>
<dbReference type="InterPro" id="IPR000424">
    <property type="entry name" value="Primosome_PriB/ssb"/>
</dbReference>
<name>A0ABV6P8U0_9MICC</name>
<evidence type="ECO:0000313" key="5">
    <source>
        <dbReference type="EMBL" id="MFC0581545.1"/>
    </source>
</evidence>
<feature type="compositionally biased region" description="Polar residues" evidence="4">
    <location>
        <begin position="119"/>
        <end position="129"/>
    </location>
</feature>
<dbReference type="PROSITE" id="PS50935">
    <property type="entry name" value="SSB"/>
    <property type="match status" value="1"/>
</dbReference>
<evidence type="ECO:0000313" key="6">
    <source>
        <dbReference type="Proteomes" id="UP001589862"/>
    </source>
</evidence>
<evidence type="ECO:0000256" key="3">
    <source>
        <dbReference type="RuleBase" id="RU000524"/>
    </source>
</evidence>
<protein>
    <recommendedName>
        <fullName evidence="2 3">Single-stranded DNA-binding protein</fullName>
    </recommendedName>
</protein>
<gene>
    <name evidence="5" type="ORF">ACFFFR_03955</name>
</gene>
<keyword evidence="1 2" id="KW-0238">DNA-binding</keyword>
<evidence type="ECO:0000256" key="4">
    <source>
        <dbReference type="SAM" id="MobiDB-lite"/>
    </source>
</evidence>
<dbReference type="InterPro" id="IPR011344">
    <property type="entry name" value="ssDNA-bd"/>
</dbReference>
<comment type="caution">
    <text evidence="5">The sequence shown here is derived from an EMBL/GenBank/DDBJ whole genome shotgun (WGS) entry which is preliminary data.</text>
</comment>
<dbReference type="CDD" id="cd04496">
    <property type="entry name" value="SSB_OBF"/>
    <property type="match status" value="1"/>
</dbReference>
<dbReference type="EMBL" id="JBHLUB010000018">
    <property type="protein sequence ID" value="MFC0581545.1"/>
    <property type="molecule type" value="Genomic_DNA"/>
</dbReference>
<evidence type="ECO:0000256" key="1">
    <source>
        <dbReference type="ARBA" id="ARBA00023125"/>
    </source>
</evidence>
<dbReference type="PIRSF" id="PIRSF002070">
    <property type="entry name" value="SSB"/>
    <property type="match status" value="1"/>
</dbReference>
<dbReference type="RefSeq" id="WP_377458235.1">
    <property type="nucleotide sequence ID" value="NZ_JBHLUB010000018.1"/>
</dbReference>
<dbReference type="GO" id="GO:0003677">
    <property type="term" value="F:DNA binding"/>
    <property type="evidence" value="ECO:0007669"/>
    <property type="project" value="UniProtKB-KW"/>
</dbReference>
<dbReference type="SUPFAM" id="SSF50249">
    <property type="entry name" value="Nucleic acid-binding proteins"/>
    <property type="match status" value="1"/>
</dbReference>
<organism evidence="5 6">
    <name type="scientific">Micrococcoides hystricis</name>
    <dbReference type="NCBI Taxonomy" id="1572761"/>
    <lineage>
        <taxon>Bacteria</taxon>
        <taxon>Bacillati</taxon>
        <taxon>Actinomycetota</taxon>
        <taxon>Actinomycetes</taxon>
        <taxon>Micrococcales</taxon>
        <taxon>Micrococcaceae</taxon>
        <taxon>Micrococcoides</taxon>
    </lineage>
</organism>
<dbReference type="Proteomes" id="UP001589862">
    <property type="component" value="Unassembled WGS sequence"/>
</dbReference>
<accession>A0ABV6P8U0</accession>
<proteinExistence type="predicted"/>
<dbReference type="NCBIfam" id="TIGR00621">
    <property type="entry name" value="ssb"/>
    <property type="match status" value="1"/>
</dbReference>